<dbReference type="Gene3D" id="3.50.50.60">
    <property type="entry name" value="FAD/NAD(P)-binding domain"/>
    <property type="match status" value="1"/>
</dbReference>
<feature type="domain" description="FAD dependent oxidoreductase" evidence="2">
    <location>
        <begin position="3"/>
        <end position="330"/>
    </location>
</feature>
<dbReference type="InterPro" id="IPR036188">
    <property type="entry name" value="FAD/NAD-bd_sf"/>
</dbReference>
<evidence type="ECO:0000313" key="3">
    <source>
        <dbReference type="EMBL" id="MDQ2095203.1"/>
    </source>
</evidence>
<keyword evidence="1" id="KW-0560">Oxidoreductase</keyword>
<dbReference type="Proteomes" id="UP001227162">
    <property type="component" value="Unassembled WGS sequence"/>
</dbReference>
<gene>
    <name evidence="3" type="ORF">NOI20_13880</name>
</gene>
<reference evidence="3" key="2">
    <citation type="submission" date="2023-04" db="EMBL/GenBank/DDBJ databases">
        <title>'Rhodoalgimonas zhirmunskyi' gen. nov., isolated from a red alga.</title>
        <authorList>
            <person name="Nedashkovskaya O.I."/>
            <person name="Otstavnykh N.Y."/>
            <person name="Bystritskaya E.P."/>
            <person name="Balabanova L.A."/>
            <person name="Isaeva M.P."/>
        </authorList>
    </citation>
    <scope>NUCLEOTIDE SEQUENCE</scope>
    <source>
        <strain evidence="3">10Alg 79</strain>
    </source>
</reference>
<organism evidence="3 4">
    <name type="scientific">Rhodalgimonas zhirmunskyi</name>
    <dbReference type="NCBI Taxonomy" id="2964767"/>
    <lineage>
        <taxon>Bacteria</taxon>
        <taxon>Pseudomonadati</taxon>
        <taxon>Pseudomonadota</taxon>
        <taxon>Alphaproteobacteria</taxon>
        <taxon>Rhodobacterales</taxon>
        <taxon>Roseobacteraceae</taxon>
        <taxon>Rhodalgimonas</taxon>
    </lineage>
</organism>
<dbReference type="PANTHER" id="PTHR13847:SF289">
    <property type="entry name" value="GLYCINE OXIDASE"/>
    <property type="match status" value="1"/>
</dbReference>
<keyword evidence="4" id="KW-1185">Reference proteome</keyword>
<dbReference type="GO" id="GO:0016491">
    <property type="term" value="F:oxidoreductase activity"/>
    <property type="evidence" value="ECO:0007669"/>
    <property type="project" value="UniProtKB-KW"/>
</dbReference>
<sequence length="349" mass="36774">MKAVIVGAGLLGASVAYALAKRGIESTVIDAGPVAGAASGRSFGWINASFHLDEAHFRLRVAAMEAWRQVDRDLGGLVDWCGALCFEAQGAELEAQAAKLEALGYPVEQADLQIVAERAPGVALPEQCLWFPAEGVIEPDMAARVMLAASGARVISGCAVEAVEHEGGRVTGLRLAAGRIEADTVVIAAGVGVRALLAPFLDLPMVRRPAVLLRTRPVDRFLRTVLVSPWMELRQDALGRIIAPASAGHQSDTTERLEAAPGDMAEEAMERMAQVLPGMELALEEVVLAERPVPGDDQPVMGAVGPDGLYACVMHSGATLGAHAGALVARELEGEEVPDLARYRPGRFV</sequence>
<reference evidence="3" key="1">
    <citation type="submission" date="2022-07" db="EMBL/GenBank/DDBJ databases">
        <authorList>
            <person name="Otstavnykh N."/>
            <person name="Isaeva M."/>
            <person name="Bystritskaya E."/>
        </authorList>
    </citation>
    <scope>NUCLEOTIDE SEQUENCE</scope>
    <source>
        <strain evidence="3">10Alg 79</strain>
    </source>
</reference>
<dbReference type="EMBL" id="JANFFA010000004">
    <property type="protein sequence ID" value="MDQ2095203.1"/>
    <property type="molecule type" value="Genomic_DNA"/>
</dbReference>
<comment type="caution">
    <text evidence="3">The sequence shown here is derived from an EMBL/GenBank/DDBJ whole genome shotgun (WGS) entry which is preliminary data.</text>
</comment>
<dbReference type="AlphaFoldDB" id="A0AAJ1UC68"/>
<dbReference type="RefSeq" id="WP_317626828.1">
    <property type="nucleotide sequence ID" value="NZ_JANFFA010000004.1"/>
</dbReference>
<evidence type="ECO:0000313" key="4">
    <source>
        <dbReference type="Proteomes" id="UP001227162"/>
    </source>
</evidence>
<dbReference type="InterPro" id="IPR006076">
    <property type="entry name" value="FAD-dep_OxRdtase"/>
</dbReference>
<evidence type="ECO:0000256" key="1">
    <source>
        <dbReference type="ARBA" id="ARBA00023002"/>
    </source>
</evidence>
<dbReference type="PANTHER" id="PTHR13847">
    <property type="entry name" value="SARCOSINE DEHYDROGENASE-RELATED"/>
    <property type="match status" value="1"/>
</dbReference>
<accession>A0AAJ1UC68</accession>
<dbReference type="GO" id="GO:0005737">
    <property type="term" value="C:cytoplasm"/>
    <property type="evidence" value="ECO:0007669"/>
    <property type="project" value="TreeGrafter"/>
</dbReference>
<evidence type="ECO:0000259" key="2">
    <source>
        <dbReference type="Pfam" id="PF01266"/>
    </source>
</evidence>
<protein>
    <submittedName>
        <fullName evidence="3">FAD-binding oxidoreductase</fullName>
    </submittedName>
</protein>
<dbReference type="Pfam" id="PF01266">
    <property type="entry name" value="DAO"/>
    <property type="match status" value="1"/>
</dbReference>
<name>A0AAJ1UC68_9RHOB</name>
<dbReference type="SUPFAM" id="SSF51905">
    <property type="entry name" value="FAD/NAD(P)-binding domain"/>
    <property type="match status" value="1"/>
</dbReference>
<dbReference type="Gene3D" id="3.30.9.10">
    <property type="entry name" value="D-Amino Acid Oxidase, subunit A, domain 2"/>
    <property type="match status" value="1"/>
</dbReference>
<proteinExistence type="predicted"/>